<feature type="transmembrane region" description="Helical" evidence="8">
    <location>
        <begin position="57"/>
        <end position="81"/>
    </location>
</feature>
<sequence length="436" mass="47502">MLNPTIIAVTIFLIVYAFIITEKIHRAVIAMLGASAILLLGILDTKQAFYHHIDWETIVLLIGMMILVGIINTTGVFQYLAVRSAKLAKGQPIRILIMLSLLTATLSAFLDNVTTVLLIVPVTFSITNILKVTPIPFLIAEILASNIGGTATLIGDPPNIMIGSSVKHLTFNDFLVNLAPVIVIIMAVIFLLFYFIYRNQLKADTALIEKLMEMNEKSYIENPSLMKKSIVVLILTIISFMLHSVIHVSPSTIAISSAAVLLLIGVKEKDIEKVFGYVEWPTIFFFAGLFILVGALQTVGVIKFLATKALDITGGDLTVASILILWVSGITSAFIDNIPYVATMIPLIKDIIIGMGLPIDSIQADTLWWSLALGACLGGNGTIIGASANVVVSGIAAREGKGFSFIEFFKTGFPIMIVTLIISHLYIYFRYLIQIP</sequence>
<evidence type="ECO:0000313" key="11">
    <source>
        <dbReference type="Proteomes" id="UP000538292"/>
    </source>
</evidence>
<protein>
    <submittedName>
        <fullName evidence="10">ArsB/NhaD family transporter</fullName>
    </submittedName>
</protein>
<feature type="transmembrane region" description="Helical" evidence="8">
    <location>
        <begin position="367"/>
        <end position="392"/>
    </location>
</feature>
<dbReference type="PANTHER" id="PTHR43568">
    <property type="entry name" value="P PROTEIN"/>
    <property type="match status" value="1"/>
</dbReference>
<evidence type="ECO:0000256" key="8">
    <source>
        <dbReference type="SAM" id="Phobius"/>
    </source>
</evidence>
<feature type="transmembrane region" description="Helical" evidence="8">
    <location>
        <begin position="93"/>
        <end position="120"/>
    </location>
</feature>
<dbReference type="Pfam" id="PF03600">
    <property type="entry name" value="CitMHS"/>
    <property type="match status" value="1"/>
</dbReference>
<accession>A0A7W1XTX5</accession>
<keyword evidence="5 8" id="KW-0812">Transmembrane</keyword>
<keyword evidence="11" id="KW-1185">Reference proteome</keyword>
<keyword evidence="6 8" id="KW-1133">Transmembrane helix</keyword>
<gene>
    <name evidence="10" type="ORF">H2C83_12555</name>
</gene>
<feature type="transmembrane region" description="Helical" evidence="8">
    <location>
        <begin position="132"/>
        <end position="154"/>
    </location>
</feature>
<feature type="transmembrane region" description="Helical" evidence="8">
    <location>
        <begin position="230"/>
        <end position="263"/>
    </location>
</feature>
<evidence type="ECO:0000256" key="2">
    <source>
        <dbReference type="ARBA" id="ARBA00009843"/>
    </source>
</evidence>
<evidence type="ECO:0000256" key="1">
    <source>
        <dbReference type="ARBA" id="ARBA00004651"/>
    </source>
</evidence>
<dbReference type="InterPro" id="IPR051475">
    <property type="entry name" value="Diverse_Ion_Transporter"/>
</dbReference>
<dbReference type="AlphaFoldDB" id="A0A7W1XTX5"/>
<evidence type="ECO:0000256" key="3">
    <source>
        <dbReference type="ARBA" id="ARBA00022448"/>
    </source>
</evidence>
<dbReference type="RefSeq" id="WP_181741373.1">
    <property type="nucleotide sequence ID" value="NZ_JACEOL010000039.1"/>
</dbReference>
<feature type="transmembrane region" description="Helical" evidence="8">
    <location>
        <begin position="283"/>
        <end position="305"/>
    </location>
</feature>
<dbReference type="Proteomes" id="UP000538292">
    <property type="component" value="Unassembled WGS sequence"/>
</dbReference>
<feature type="domain" description="Citrate transporter-like" evidence="9">
    <location>
        <begin position="16"/>
        <end position="374"/>
    </location>
</feature>
<keyword evidence="4" id="KW-1003">Cell membrane</keyword>
<comment type="caution">
    <text evidence="10">The sequence shown here is derived from an EMBL/GenBank/DDBJ whole genome shotgun (WGS) entry which is preliminary data.</text>
</comment>
<dbReference type="GO" id="GO:0005886">
    <property type="term" value="C:plasma membrane"/>
    <property type="evidence" value="ECO:0007669"/>
    <property type="project" value="UniProtKB-SubCell"/>
</dbReference>
<evidence type="ECO:0000256" key="7">
    <source>
        <dbReference type="ARBA" id="ARBA00023136"/>
    </source>
</evidence>
<name>A0A7W1XTX5_9BACL</name>
<keyword evidence="3" id="KW-0813">Transport</keyword>
<dbReference type="PANTHER" id="PTHR43568:SF1">
    <property type="entry name" value="P PROTEIN"/>
    <property type="match status" value="1"/>
</dbReference>
<feature type="transmembrane region" description="Helical" evidence="8">
    <location>
        <begin position="27"/>
        <end position="45"/>
    </location>
</feature>
<evidence type="ECO:0000259" key="9">
    <source>
        <dbReference type="Pfam" id="PF03600"/>
    </source>
</evidence>
<feature type="transmembrane region" description="Helical" evidence="8">
    <location>
        <begin position="413"/>
        <end position="433"/>
    </location>
</feature>
<proteinExistence type="inferred from homology"/>
<reference evidence="10 11" key="1">
    <citation type="submission" date="2020-07" db="EMBL/GenBank/DDBJ databases">
        <title>Thermoactinomyces phylogeny.</title>
        <authorList>
            <person name="Dunlap C."/>
        </authorList>
    </citation>
    <scope>NUCLEOTIDE SEQUENCE [LARGE SCALE GENOMIC DNA]</scope>
    <source>
        <strain evidence="10 11">AMNI-1</strain>
    </source>
</reference>
<organism evidence="10 11">
    <name type="scientific">Thermoactinomyces mirandus</name>
    <dbReference type="NCBI Taxonomy" id="2756294"/>
    <lineage>
        <taxon>Bacteria</taxon>
        <taxon>Bacillati</taxon>
        <taxon>Bacillota</taxon>
        <taxon>Bacilli</taxon>
        <taxon>Bacillales</taxon>
        <taxon>Thermoactinomycetaceae</taxon>
        <taxon>Thermoactinomyces</taxon>
    </lineage>
</organism>
<feature type="transmembrane region" description="Helical" evidence="8">
    <location>
        <begin position="317"/>
        <end position="335"/>
    </location>
</feature>
<comment type="subcellular location">
    <subcellularLocation>
        <location evidence="1">Cell membrane</location>
        <topology evidence="1">Multi-pass membrane protein</topology>
    </subcellularLocation>
</comment>
<dbReference type="CDD" id="cd01116">
    <property type="entry name" value="P_permease"/>
    <property type="match status" value="1"/>
</dbReference>
<dbReference type="InterPro" id="IPR000802">
    <property type="entry name" value="Arsenical_pump_ArsB"/>
</dbReference>
<dbReference type="EMBL" id="JACEOL010000039">
    <property type="protein sequence ID" value="MBA4603133.1"/>
    <property type="molecule type" value="Genomic_DNA"/>
</dbReference>
<evidence type="ECO:0000256" key="6">
    <source>
        <dbReference type="ARBA" id="ARBA00022989"/>
    </source>
</evidence>
<keyword evidence="7 8" id="KW-0472">Membrane</keyword>
<dbReference type="GO" id="GO:0015105">
    <property type="term" value="F:arsenite transmembrane transporter activity"/>
    <property type="evidence" value="ECO:0007669"/>
    <property type="project" value="InterPro"/>
</dbReference>
<evidence type="ECO:0000313" key="10">
    <source>
        <dbReference type="EMBL" id="MBA4603133.1"/>
    </source>
</evidence>
<dbReference type="InterPro" id="IPR004680">
    <property type="entry name" value="Cit_transptr-like_dom"/>
</dbReference>
<comment type="similarity">
    <text evidence="2">Belongs to the CitM (TC 2.A.11) transporter family.</text>
</comment>
<evidence type="ECO:0000256" key="5">
    <source>
        <dbReference type="ARBA" id="ARBA00022692"/>
    </source>
</evidence>
<dbReference type="PRINTS" id="PR00758">
    <property type="entry name" value="ARSENICPUMP"/>
</dbReference>
<feature type="transmembrane region" description="Helical" evidence="8">
    <location>
        <begin position="174"/>
        <end position="197"/>
    </location>
</feature>
<evidence type="ECO:0000256" key="4">
    <source>
        <dbReference type="ARBA" id="ARBA00022475"/>
    </source>
</evidence>